<reference evidence="1 2" key="1">
    <citation type="submission" date="2018-03" db="EMBL/GenBank/DDBJ databases">
        <title>Phenotypic and genomic properties of Cyclonatronum proteinivorum gen. nov., sp. nov., a haloalkaliphilic bacteroidete from soda lakes possessing Na+-translocating rhodopsin.</title>
        <authorList>
            <person name="Toshchakov S.V."/>
            <person name="Korzhenkov A."/>
            <person name="Samarov N.I."/>
            <person name="Kublanov I.V."/>
            <person name="Muntyan M.S."/>
            <person name="Sorokin D.Y."/>
        </authorList>
    </citation>
    <scope>NUCLEOTIDE SEQUENCE [LARGE SCALE GENOMIC DNA]</scope>
    <source>
        <strain evidence="1 2">Omega</strain>
    </source>
</reference>
<dbReference type="OrthoDB" id="121150at2"/>
<sequence length="158" mass="17714">MIKSLQFSDDTCELLLLFQKHKAEYVIAGGEAVIYYGYPRLTGDIDLFFRNSKENVQKIFDALQEFWGGKIPGIPAPDILAEPGCVIQFGYPPNRIDLLNSLSGITYEEAADGSAFEQIQYGSETIMLNIISIKALIKNKKAAGRNKDLDDIEYLTRK</sequence>
<accession>A0A345UMK3</accession>
<dbReference type="EMBL" id="CP027806">
    <property type="protein sequence ID" value="AXJ01705.1"/>
    <property type="molecule type" value="Genomic_DNA"/>
</dbReference>
<name>A0A345UMK3_9BACT</name>
<organism evidence="1 2">
    <name type="scientific">Cyclonatronum proteinivorum</name>
    <dbReference type="NCBI Taxonomy" id="1457365"/>
    <lineage>
        <taxon>Bacteria</taxon>
        <taxon>Pseudomonadati</taxon>
        <taxon>Balneolota</taxon>
        <taxon>Balneolia</taxon>
        <taxon>Balneolales</taxon>
        <taxon>Cyclonatronaceae</taxon>
        <taxon>Cyclonatronum</taxon>
    </lineage>
</organism>
<dbReference type="AlphaFoldDB" id="A0A345UMK3"/>
<dbReference type="InterPro" id="IPR043519">
    <property type="entry name" value="NT_sf"/>
</dbReference>
<dbReference type="KEGG" id="cprv:CYPRO_2463"/>
<proteinExistence type="predicted"/>
<evidence type="ECO:0000313" key="2">
    <source>
        <dbReference type="Proteomes" id="UP000254808"/>
    </source>
</evidence>
<dbReference type="SUPFAM" id="SSF81301">
    <property type="entry name" value="Nucleotidyltransferase"/>
    <property type="match status" value="1"/>
</dbReference>
<evidence type="ECO:0008006" key="3">
    <source>
        <dbReference type="Google" id="ProtNLM"/>
    </source>
</evidence>
<protein>
    <recommendedName>
        <fullName evidence="3">Nucleotidyl transferase AbiEii toxin, Type IV TA system</fullName>
    </recommendedName>
</protein>
<dbReference type="Proteomes" id="UP000254808">
    <property type="component" value="Chromosome"/>
</dbReference>
<dbReference type="RefSeq" id="WP_114984865.1">
    <property type="nucleotide sequence ID" value="NZ_CP027806.1"/>
</dbReference>
<keyword evidence="2" id="KW-1185">Reference proteome</keyword>
<gene>
    <name evidence="1" type="ORF">CYPRO_2463</name>
</gene>
<evidence type="ECO:0000313" key="1">
    <source>
        <dbReference type="EMBL" id="AXJ01705.1"/>
    </source>
</evidence>
<dbReference type="Gene3D" id="3.30.460.40">
    <property type="match status" value="1"/>
</dbReference>